<keyword evidence="1" id="KW-0472">Membrane</keyword>
<evidence type="ECO:0000256" key="1">
    <source>
        <dbReference type="SAM" id="Phobius"/>
    </source>
</evidence>
<feature type="transmembrane region" description="Helical" evidence="1">
    <location>
        <begin position="49"/>
        <end position="67"/>
    </location>
</feature>
<gene>
    <name evidence="2" type="ORF">MUN80_15935</name>
</gene>
<keyword evidence="3" id="KW-1185">Reference proteome</keyword>
<keyword evidence="1" id="KW-1133">Transmembrane helix</keyword>
<feature type="transmembrane region" description="Helical" evidence="1">
    <location>
        <begin position="24"/>
        <end position="43"/>
    </location>
</feature>
<dbReference type="InterPro" id="IPR008523">
    <property type="entry name" value="DUF805"/>
</dbReference>
<protein>
    <submittedName>
        <fullName evidence="2">DUF805 domain-containing protein</fullName>
    </submittedName>
</protein>
<dbReference type="PANTHER" id="PTHR34980:SF2">
    <property type="entry name" value="INNER MEMBRANE PROTEIN YHAH-RELATED"/>
    <property type="match status" value="1"/>
</dbReference>
<reference evidence="2 3" key="1">
    <citation type="submission" date="2022-04" db="EMBL/GenBank/DDBJ databases">
        <title>Hymenobacter sp. isolated from the air.</title>
        <authorList>
            <person name="Won M."/>
            <person name="Lee C.-M."/>
            <person name="Woen H.-Y."/>
            <person name="Kwon S.-W."/>
        </authorList>
    </citation>
    <scope>NUCLEOTIDE SEQUENCE [LARGE SCALE GENOMIC DNA]</scope>
    <source>
        <strain evidence="3">5116 S-27</strain>
    </source>
</reference>
<name>A0ABY4F3L1_9BACT</name>
<proteinExistence type="predicted"/>
<dbReference type="Proteomes" id="UP000831785">
    <property type="component" value="Chromosome"/>
</dbReference>
<dbReference type="EMBL" id="CP095049">
    <property type="protein sequence ID" value="UOQ51248.1"/>
    <property type="molecule type" value="Genomic_DNA"/>
</dbReference>
<evidence type="ECO:0000313" key="2">
    <source>
        <dbReference type="EMBL" id="UOQ51248.1"/>
    </source>
</evidence>
<dbReference type="Pfam" id="PF05656">
    <property type="entry name" value="DUF805"/>
    <property type="match status" value="1"/>
</dbReference>
<evidence type="ECO:0000313" key="3">
    <source>
        <dbReference type="Proteomes" id="UP000831785"/>
    </source>
</evidence>
<accession>A0ABY4F3L1</accession>
<keyword evidence="1" id="KW-0812">Transmembrane</keyword>
<dbReference type="PANTHER" id="PTHR34980">
    <property type="entry name" value="INNER MEMBRANE PROTEIN-RELATED-RELATED"/>
    <property type="match status" value="1"/>
</dbReference>
<organism evidence="2 3">
    <name type="scientific">Hymenobacter cellulosivorans</name>
    <dbReference type="NCBI Taxonomy" id="2932249"/>
    <lineage>
        <taxon>Bacteria</taxon>
        <taxon>Pseudomonadati</taxon>
        <taxon>Bacteroidota</taxon>
        <taxon>Cytophagia</taxon>
        <taxon>Cytophagales</taxon>
        <taxon>Hymenobacteraceae</taxon>
        <taxon>Hymenobacter</taxon>
    </lineage>
</organism>
<dbReference type="RefSeq" id="WP_244714455.1">
    <property type="nucleotide sequence ID" value="NZ_CP095049.1"/>
</dbReference>
<sequence length="118" mass="13071">MHYFINALKNHYADFNGRARRAEYWYFMLFNIIVSFVLGFVAGMLKMPWLASLFSLAVLIPGIAVAVRRMHDVGKSGWYLLIPIYNIILACTEGEKGPNAYGADPKGATATVASNPIA</sequence>